<evidence type="ECO:0000313" key="2">
    <source>
        <dbReference type="EMBL" id="MFD2565525.1"/>
    </source>
</evidence>
<name>A0ABW5LLF8_9FLAO</name>
<keyword evidence="1" id="KW-1133">Transmembrane helix</keyword>
<evidence type="ECO:0000313" key="3">
    <source>
        <dbReference type="Proteomes" id="UP001597319"/>
    </source>
</evidence>
<evidence type="ECO:0000256" key="1">
    <source>
        <dbReference type="SAM" id="Phobius"/>
    </source>
</evidence>
<proteinExistence type="predicted"/>
<dbReference type="RefSeq" id="WP_378295335.1">
    <property type="nucleotide sequence ID" value="NZ_JBHULE010000035.1"/>
</dbReference>
<dbReference type="Proteomes" id="UP001597319">
    <property type="component" value="Unassembled WGS sequence"/>
</dbReference>
<dbReference type="EMBL" id="JBHULE010000035">
    <property type="protein sequence ID" value="MFD2565525.1"/>
    <property type="molecule type" value="Genomic_DNA"/>
</dbReference>
<gene>
    <name evidence="2" type="ORF">ACFSR1_22810</name>
</gene>
<comment type="caution">
    <text evidence="2">The sequence shown here is derived from an EMBL/GenBank/DDBJ whole genome shotgun (WGS) entry which is preliminary data.</text>
</comment>
<evidence type="ECO:0008006" key="4">
    <source>
        <dbReference type="Google" id="ProtNLM"/>
    </source>
</evidence>
<feature type="transmembrane region" description="Helical" evidence="1">
    <location>
        <begin position="211"/>
        <end position="229"/>
    </location>
</feature>
<accession>A0ABW5LLF8</accession>
<reference evidence="3" key="1">
    <citation type="journal article" date="2019" name="Int. J. Syst. Evol. Microbiol.">
        <title>The Global Catalogue of Microorganisms (GCM) 10K type strain sequencing project: providing services to taxonomists for standard genome sequencing and annotation.</title>
        <authorList>
            <consortium name="The Broad Institute Genomics Platform"/>
            <consortium name="The Broad Institute Genome Sequencing Center for Infectious Disease"/>
            <person name="Wu L."/>
            <person name="Ma J."/>
        </authorList>
    </citation>
    <scope>NUCLEOTIDE SEQUENCE [LARGE SCALE GENOMIC DNA]</scope>
    <source>
        <strain evidence="3">KCTC 52274</strain>
    </source>
</reference>
<feature type="transmembrane region" description="Helical" evidence="1">
    <location>
        <begin position="180"/>
        <end position="199"/>
    </location>
</feature>
<keyword evidence="1" id="KW-0812">Transmembrane</keyword>
<sequence>MVKKLLNSGIFWTVIVGIVGVVITIIFYEFSNKMKEPVYSIVKEPSLIFDKENATSNFKLLSKDSTIIQQNVYVTTIVAWNNGDLEISKGDVRKKIKVTVSDQNEILEYKITKQTNPEISNFKLKQFENELIVDWDYFDPKFGFEFQVIYSGTEETQIEMEGYIIGAKVKKVALRPKGAFNKYFGIFALIVNIYLVFIVFKDFKRATWKYYLFQSFILMIGLAIALWLINKYFFSGYISPF</sequence>
<keyword evidence="1" id="KW-0472">Membrane</keyword>
<protein>
    <recommendedName>
        <fullName evidence="4">DNA-binding protein</fullName>
    </recommendedName>
</protein>
<keyword evidence="3" id="KW-1185">Reference proteome</keyword>
<feature type="transmembrane region" description="Helical" evidence="1">
    <location>
        <begin position="6"/>
        <end position="28"/>
    </location>
</feature>
<organism evidence="2 3">
    <name type="scientific">Aquimarina rubra</name>
    <dbReference type="NCBI Taxonomy" id="1920033"/>
    <lineage>
        <taxon>Bacteria</taxon>
        <taxon>Pseudomonadati</taxon>
        <taxon>Bacteroidota</taxon>
        <taxon>Flavobacteriia</taxon>
        <taxon>Flavobacteriales</taxon>
        <taxon>Flavobacteriaceae</taxon>
        <taxon>Aquimarina</taxon>
    </lineage>
</organism>